<dbReference type="GO" id="GO:0003677">
    <property type="term" value="F:DNA binding"/>
    <property type="evidence" value="ECO:0007669"/>
    <property type="project" value="InterPro"/>
</dbReference>
<dbReference type="SUPFAM" id="SSF53098">
    <property type="entry name" value="Ribonuclease H-like"/>
    <property type="match status" value="1"/>
</dbReference>
<protein>
    <recommendedName>
        <fullName evidence="1">Transposase IS4-like domain-containing protein</fullName>
    </recommendedName>
</protein>
<dbReference type="NCBIfam" id="NF033559">
    <property type="entry name" value="transpos_IS1634"/>
    <property type="match status" value="1"/>
</dbReference>
<dbReference type="Proteomes" id="UP000070311">
    <property type="component" value="Unassembled WGS sequence"/>
</dbReference>
<evidence type="ECO:0000313" key="3">
    <source>
        <dbReference type="Proteomes" id="UP000070311"/>
    </source>
</evidence>
<evidence type="ECO:0000259" key="1">
    <source>
        <dbReference type="Pfam" id="PF01609"/>
    </source>
</evidence>
<dbReference type="EMBL" id="LHYD01000044">
    <property type="protein sequence ID" value="KXB04769.1"/>
    <property type="molecule type" value="Genomic_DNA"/>
</dbReference>
<comment type="caution">
    <text evidence="2">The sequence shown here is derived from an EMBL/GenBank/DDBJ whole genome shotgun (WGS) entry which is preliminary data.</text>
</comment>
<dbReference type="InterPro" id="IPR047654">
    <property type="entry name" value="IS1634_transpos"/>
</dbReference>
<dbReference type="GO" id="GO:0004803">
    <property type="term" value="F:transposase activity"/>
    <property type="evidence" value="ECO:0007669"/>
    <property type="project" value="InterPro"/>
</dbReference>
<dbReference type="AlphaFoldDB" id="A0A133VEA7"/>
<gene>
    <name evidence="2" type="ORF">AKJ50_02030</name>
</gene>
<dbReference type="PANTHER" id="PTHR34614:SF2">
    <property type="entry name" value="TRANSPOSASE IS4-LIKE DOMAIN-CONTAINING PROTEIN"/>
    <property type="match status" value="1"/>
</dbReference>
<sequence length="362" mass="42273">MRRKGKSKDGKHGCPLVGLGVLTSEEDIPLTQVVFPGNRHDKKVFERSLPSLLNLVEEVSEDSKDITLIFDRGCNDEDLIRIIEETTHCVGKLKRNQDPGELLQTPVDKLDHLYTTEKDYEVRGLKTEGEVFGKPRKIVVMWHEGTAKKKTERLQRLKEGALEACRDLEERVGSGGRGRNFTSDGIQRALKQFKEISDALDWNFNEKDQSFSWQYDEEEWNRLLNEAGKSLLFTTRENWSAKRITRAYEGKWRVERSFKLLKGPISVRPIYHWSENRIQEHLFLIYLLLVIHRYLMEEIREKVLEEFEIGEKTVHHLLKELHLITGKLSDDDDPDFSIENKGTIEQAIFEKLNLERFRPRTG</sequence>
<accession>A0A133VEA7</accession>
<proteinExistence type="predicted"/>
<feature type="domain" description="Transposase IS4-like" evidence="1">
    <location>
        <begin position="6"/>
        <end position="290"/>
    </location>
</feature>
<organism evidence="2 3">
    <name type="scientific">candidate division MSBL1 archaeon SCGC-AAA382A13</name>
    <dbReference type="NCBI Taxonomy" id="1698279"/>
    <lineage>
        <taxon>Archaea</taxon>
        <taxon>Methanobacteriati</taxon>
        <taxon>Methanobacteriota</taxon>
        <taxon>candidate division MSBL1</taxon>
    </lineage>
</organism>
<evidence type="ECO:0000313" key="2">
    <source>
        <dbReference type="EMBL" id="KXB04769.1"/>
    </source>
</evidence>
<dbReference type="PANTHER" id="PTHR34614">
    <property type="match status" value="1"/>
</dbReference>
<keyword evidence="3" id="KW-1185">Reference proteome</keyword>
<dbReference type="Pfam" id="PF01609">
    <property type="entry name" value="DDE_Tnp_1"/>
    <property type="match status" value="1"/>
</dbReference>
<dbReference type="InterPro" id="IPR002559">
    <property type="entry name" value="Transposase_11"/>
</dbReference>
<reference evidence="2 3" key="1">
    <citation type="journal article" date="2016" name="Sci. Rep.">
        <title>Metabolic traits of an uncultured archaeal lineage -MSBL1- from brine pools of the Red Sea.</title>
        <authorList>
            <person name="Mwirichia R."/>
            <person name="Alam I."/>
            <person name="Rashid M."/>
            <person name="Vinu M."/>
            <person name="Ba-Alawi W."/>
            <person name="Anthony Kamau A."/>
            <person name="Kamanda Ngugi D."/>
            <person name="Goker M."/>
            <person name="Klenk H.P."/>
            <person name="Bajic V."/>
            <person name="Stingl U."/>
        </authorList>
    </citation>
    <scope>NUCLEOTIDE SEQUENCE [LARGE SCALE GENOMIC DNA]</scope>
    <source>
        <strain evidence="2">SCGC-AAA382A13</strain>
    </source>
</reference>
<name>A0A133VEA7_9EURY</name>
<dbReference type="InterPro" id="IPR012337">
    <property type="entry name" value="RNaseH-like_sf"/>
</dbReference>
<dbReference type="GO" id="GO:0006313">
    <property type="term" value="P:DNA transposition"/>
    <property type="evidence" value="ECO:0007669"/>
    <property type="project" value="InterPro"/>
</dbReference>